<evidence type="ECO:0000259" key="3">
    <source>
        <dbReference type="PROSITE" id="PS50801"/>
    </source>
</evidence>
<name>A0A9D2NSS7_9FIRM</name>
<dbReference type="AlphaFoldDB" id="A0A9D2NSS7"/>
<proteinExistence type="inferred from homology"/>
<sequence length="105" mass="12359">MEHQYQDGTLCLYFEGELDNLSVMKLKEPSIRLIERYRPRVLKLDFTKVSFVDSTGIGYVLARYKQMKKAGGETVVCNLSRLNKTIFEMSGIFRIIRYERNEGRR</sequence>
<dbReference type="NCBIfam" id="TIGR00377">
    <property type="entry name" value="ant_ant_sig"/>
    <property type="match status" value="1"/>
</dbReference>
<comment type="similarity">
    <text evidence="1 2">Belongs to the anti-sigma-factor antagonist family.</text>
</comment>
<reference evidence="4" key="2">
    <citation type="submission" date="2021-04" db="EMBL/GenBank/DDBJ databases">
        <authorList>
            <person name="Gilroy R."/>
        </authorList>
    </citation>
    <scope>NUCLEOTIDE SEQUENCE</scope>
    <source>
        <strain evidence="4">CHK187-11901</strain>
    </source>
</reference>
<comment type="caution">
    <text evidence="4">The sequence shown here is derived from an EMBL/GenBank/DDBJ whole genome shotgun (WGS) entry which is preliminary data.</text>
</comment>
<gene>
    <name evidence="4" type="ORF">H9702_07015</name>
</gene>
<dbReference type="GO" id="GO:0043856">
    <property type="term" value="F:anti-sigma factor antagonist activity"/>
    <property type="evidence" value="ECO:0007669"/>
    <property type="project" value="InterPro"/>
</dbReference>
<dbReference type="PROSITE" id="PS50801">
    <property type="entry name" value="STAS"/>
    <property type="match status" value="1"/>
</dbReference>
<evidence type="ECO:0000256" key="2">
    <source>
        <dbReference type="RuleBase" id="RU003749"/>
    </source>
</evidence>
<protein>
    <recommendedName>
        <fullName evidence="2">Anti-sigma factor antagonist</fullName>
    </recommendedName>
</protein>
<dbReference type="InterPro" id="IPR003658">
    <property type="entry name" value="Anti-sigma_ant"/>
</dbReference>
<evidence type="ECO:0000256" key="1">
    <source>
        <dbReference type="ARBA" id="ARBA00009013"/>
    </source>
</evidence>
<dbReference type="InterPro" id="IPR002645">
    <property type="entry name" value="STAS_dom"/>
</dbReference>
<evidence type="ECO:0000313" key="5">
    <source>
        <dbReference type="Proteomes" id="UP000823896"/>
    </source>
</evidence>
<dbReference type="SUPFAM" id="SSF52091">
    <property type="entry name" value="SpoIIaa-like"/>
    <property type="match status" value="1"/>
</dbReference>
<accession>A0A9D2NSS7</accession>
<dbReference type="CDD" id="cd07043">
    <property type="entry name" value="STAS_anti-anti-sigma_factors"/>
    <property type="match status" value="1"/>
</dbReference>
<evidence type="ECO:0000313" key="4">
    <source>
        <dbReference type="EMBL" id="HJC36866.1"/>
    </source>
</evidence>
<reference evidence="4" key="1">
    <citation type="journal article" date="2021" name="PeerJ">
        <title>Extensive microbial diversity within the chicken gut microbiome revealed by metagenomics and culture.</title>
        <authorList>
            <person name="Gilroy R."/>
            <person name="Ravi A."/>
            <person name="Getino M."/>
            <person name="Pursley I."/>
            <person name="Horton D.L."/>
            <person name="Alikhan N.F."/>
            <person name="Baker D."/>
            <person name="Gharbi K."/>
            <person name="Hall N."/>
            <person name="Watson M."/>
            <person name="Adriaenssens E.M."/>
            <person name="Foster-Nyarko E."/>
            <person name="Jarju S."/>
            <person name="Secka A."/>
            <person name="Antonio M."/>
            <person name="Oren A."/>
            <person name="Chaudhuri R.R."/>
            <person name="La Ragione R."/>
            <person name="Hildebrand F."/>
            <person name="Pallen M.J."/>
        </authorList>
    </citation>
    <scope>NUCLEOTIDE SEQUENCE</scope>
    <source>
        <strain evidence="4">CHK187-11901</strain>
    </source>
</reference>
<feature type="domain" description="STAS" evidence="3">
    <location>
        <begin position="1"/>
        <end position="105"/>
    </location>
</feature>
<dbReference type="EMBL" id="DWWM01000044">
    <property type="protein sequence ID" value="HJC36866.1"/>
    <property type="molecule type" value="Genomic_DNA"/>
</dbReference>
<dbReference type="Pfam" id="PF01740">
    <property type="entry name" value="STAS"/>
    <property type="match status" value="1"/>
</dbReference>
<dbReference type="InterPro" id="IPR036513">
    <property type="entry name" value="STAS_dom_sf"/>
</dbReference>
<dbReference type="PANTHER" id="PTHR33495">
    <property type="entry name" value="ANTI-SIGMA FACTOR ANTAGONIST TM_1081-RELATED-RELATED"/>
    <property type="match status" value="1"/>
</dbReference>
<dbReference type="Proteomes" id="UP000823896">
    <property type="component" value="Unassembled WGS sequence"/>
</dbReference>
<organism evidence="4 5">
    <name type="scientific">Candidatus Merdibacter merdavium</name>
    <dbReference type="NCBI Taxonomy" id="2838692"/>
    <lineage>
        <taxon>Bacteria</taxon>
        <taxon>Bacillati</taxon>
        <taxon>Bacillota</taxon>
        <taxon>Erysipelotrichia</taxon>
        <taxon>Erysipelotrichales</taxon>
        <taxon>Erysipelotrichaceae</taxon>
        <taxon>Merdibacter</taxon>
    </lineage>
</organism>
<dbReference type="PANTHER" id="PTHR33495:SF2">
    <property type="entry name" value="ANTI-SIGMA FACTOR ANTAGONIST TM_1081-RELATED"/>
    <property type="match status" value="1"/>
</dbReference>
<dbReference type="Gene3D" id="3.30.750.24">
    <property type="entry name" value="STAS domain"/>
    <property type="match status" value="1"/>
</dbReference>